<gene>
    <name evidence="1" type="ORF">PROQFM164_S04g000611</name>
</gene>
<sequence>MKRVNERKPNCKCSVVSRYSSRESLCEAWWH</sequence>
<keyword evidence="2" id="KW-1185">Reference proteome</keyword>
<name>W6QH17_PENRF</name>
<organism evidence="1 2">
    <name type="scientific">Penicillium roqueforti (strain FM164)</name>
    <dbReference type="NCBI Taxonomy" id="1365484"/>
    <lineage>
        <taxon>Eukaryota</taxon>
        <taxon>Fungi</taxon>
        <taxon>Dikarya</taxon>
        <taxon>Ascomycota</taxon>
        <taxon>Pezizomycotina</taxon>
        <taxon>Eurotiomycetes</taxon>
        <taxon>Eurotiomycetidae</taxon>
        <taxon>Eurotiales</taxon>
        <taxon>Aspergillaceae</taxon>
        <taxon>Penicillium</taxon>
    </lineage>
</organism>
<dbReference type="Proteomes" id="UP000030686">
    <property type="component" value="Unassembled WGS sequence"/>
</dbReference>
<evidence type="ECO:0000313" key="2">
    <source>
        <dbReference type="Proteomes" id="UP000030686"/>
    </source>
</evidence>
<reference evidence="1" key="1">
    <citation type="journal article" date="2014" name="Nat. Commun.">
        <title>Multiple recent horizontal transfers of a large genomic region in cheese making fungi.</title>
        <authorList>
            <person name="Cheeseman K."/>
            <person name="Ropars J."/>
            <person name="Renault P."/>
            <person name="Dupont J."/>
            <person name="Gouzy J."/>
            <person name="Branca A."/>
            <person name="Abraham A.L."/>
            <person name="Ceppi M."/>
            <person name="Conseiller E."/>
            <person name="Debuchy R."/>
            <person name="Malagnac F."/>
            <person name="Goarin A."/>
            <person name="Silar P."/>
            <person name="Lacoste S."/>
            <person name="Sallet E."/>
            <person name="Bensimon A."/>
            <person name="Giraud T."/>
            <person name="Brygoo Y."/>
        </authorList>
    </citation>
    <scope>NUCLEOTIDE SEQUENCE [LARGE SCALE GENOMIC DNA]</scope>
    <source>
        <strain evidence="1">FM164</strain>
    </source>
</reference>
<dbReference type="AlphaFoldDB" id="W6QH17"/>
<dbReference type="EMBL" id="HG792018">
    <property type="protein sequence ID" value="CDM35730.1"/>
    <property type="molecule type" value="Genomic_DNA"/>
</dbReference>
<proteinExistence type="predicted"/>
<accession>W6QH17</accession>
<evidence type="ECO:0000313" key="1">
    <source>
        <dbReference type="EMBL" id="CDM35730.1"/>
    </source>
</evidence>
<protein>
    <submittedName>
        <fullName evidence="1">Genomic scaffold, ProqFM164S04</fullName>
    </submittedName>
</protein>